<keyword evidence="2" id="KW-1185">Reference proteome</keyword>
<sequence>MADIAAPSFKKRTNKSSNIRKRPATPPPEHSASESDYTSDEGARVKRRKKDGVKVSGSVAKAAQDLSKSTKYSADPSTTLTANDDATKTSNWYVEAANAVDAARASAKAAAEAKERDNEGAYKGTASYGSHIQKNPNATMKAVGPVKAPTNVRMITVTDFAPDVCKDYKQTGFCGFGDSCKFLHAREDYKQGWQLDKEWEKAGKKDKKPGTTATNNGDDGFDEEEKLLESIPFACIICKEPYKQPVVVTKCGHYFCERCVMARYMKEKKRACANCGKDTNGTFSVARKLDALLEKKRRRMEEKGDEGAGNDED</sequence>
<protein>
    <submittedName>
        <fullName evidence="1">RNA-splicing factor</fullName>
        <ecNumber evidence="1">2.3.1.258</ecNumber>
    </submittedName>
</protein>
<dbReference type="EC" id="2.3.1.258" evidence="1"/>
<proteinExistence type="predicted"/>
<gene>
    <name evidence="1" type="primary">CWC24_1</name>
    <name evidence="1" type="ORF">LTR37_005043</name>
</gene>
<accession>A0ACC3NKR1</accession>
<keyword evidence="1" id="KW-0012">Acyltransferase</keyword>
<organism evidence="1 2">
    <name type="scientific">Vermiconidia calcicola</name>
    <dbReference type="NCBI Taxonomy" id="1690605"/>
    <lineage>
        <taxon>Eukaryota</taxon>
        <taxon>Fungi</taxon>
        <taxon>Dikarya</taxon>
        <taxon>Ascomycota</taxon>
        <taxon>Pezizomycotina</taxon>
        <taxon>Dothideomycetes</taxon>
        <taxon>Dothideomycetidae</taxon>
        <taxon>Mycosphaerellales</taxon>
        <taxon>Extremaceae</taxon>
        <taxon>Vermiconidia</taxon>
    </lineage>
</organism>
<comment type="caution">
    <text evidence="1">The sequence shown here is derived from an EMBL/GenBank/DDBJ whole genome shotgun (WGS) entry which is preliminary data.</text>
</comment>
<dbReference type="EMBL" id="JAUTXU010000031">
    <property type="protein sequence ID" value="KAK3718539.1"/>
    <property type="molecule type" value="Genomic_DNA"/>
</dbReference>
<dbReference type="Proteomes" id="UP001281147">
    <property type="component" value="Unassembled WGS sequence"/>
</dbReference>
<reference evidence="1" key="1">
    <citation type="submission" date="2023-07" db="EMBL/GenBank/DDBJ databases">
        <title>Black Yeasts Isolated from many extreme environments.</title>
        <authorList>
            <person name="Coleine C."/>
            <person name="Stajich J.E."/>
            <person name="Selbmann L."/>
        </authorList>
    </citation>
    <scope>NUCLEOTIDE SEQUENCE</scope>
    <source>
        <strain evidence="1">CCFEE 5714</strain>
    </source>
</reference>
<evidence type="ECO:0000313" key="1">
    <source>
        <dbReference type="EMBL" id="KAK3718539.1"/>
    </source>
</evidence>
<evidence type="ECO:0000313" key="2">
    <source>
        <dbReference type="Proteomes" id="UP001281147"/>
    </source>
</evidence>
<keyword evidence="1" id="KW-0808">Transferase</keyword>
<name>A0ACC3NKR1_9PEZI</name>